<evidence type="ECO:0000256" key="1">
    <source>
        <dbReference type="ARBA" id="ARBA00004141"/>
    </source>
</evidence>
<feature type="transmembrane region" description="Helical" evidence="6">
    <location>
        <begin position="183"/>
        <end position="205"/>
    </location>
</feature>
<evidence type="ECO:0000259" key="7">
    <source>
        <dbReference type="SMART" id="SM00014"/>
    </source>
</evidence>
<keyword evidence="4 6" id="KW-0472">Membrane</keyword>
<dbReference type="InterPro" id="IPR036938">
    <property type="entry name" value="PAP2/HPO_sf"/>
</dbReference>
<dbReference type="SMART" id="SM00014">
    <property type="entry name" value="acidPPc"/>
    <property type="match status" value="1"/>
</dbReference>
<evidence type="ECO:0000256" key="4">
    <source>
        <dbReference type="ARBA" id="ARBA00023136"/>
    </source>
</evidence>
<feature type="transmembrane region" description="Helical" evidence="6">
    <location>
        <begin position="217"/>
        <end position="238"/>
    </location>
</feature>
<dbReference type="AlphaFoldDB" id="A0A5M9JHL6"/>
<dbReference type="PANTHER" id="PTHR31310:SF11">
    <property type="entry name" value="INOSITOL PHOSPHORYLCERAMIDE SYNTHASE CATALYTIC SUBUNIT AUR1"/>
    <property type="match status" value="1"/>
</dbReference>
<organism evidence="8 9">
    <name type="scientific">Monilinia fructicola</name>
    <name type="common">Brown rot fungus</name>
    <name type="synonym">Ciboria fructicola</name>
    <dbReference type="NCBI Taxonomy" id="38448"/>
    <lineage>
        <taxon>Eukaryota</taxon>
        <taxon>Fungi</taxon>
        <taxon>Dikarya</taxon>
        <taxon>Ascomycota</taxon>
        <taxon>Pezizomycotina</taxon>
        <taxon>Leotiomycetes</taxon>
        <taxon>Helotiales</taxon>
        <taxon>Sclerotiniaceae</taxon>
        <taxon>Monilinia</taxon>
    </lineage>
</organism>
<protein>
    <recommendedName>
        <fullName evidence="7">Phosphatidic acid phosphatase type 2/haloperoxidase domain-containing protein</fullName>
    </recommendedName>
</protein>
<accession>A0A5M9JHL6</accession>
<keyword evidence="9" id="KW-1185">Reference proteome</keyword>
<feature type="transmembrane region" description="Helical" evidence="6">
    <location>
        <begin position="121"/>
        <end position="138"/>
    </location>
</feature>
<feature type="compositionally biased region" description="Low complexity" evidence="5">
    <location>
        <begin position="399"/>
        <end position="410"/>
    </location>
</feature>
<dbReference type="VEuPathDB" id="FungiDB:MFRU_042g00820"/>
<dbReference type="InterPro" id="IPR052185">
    <property type="entry name" value="IPC_Synthase-Related"/>
</dbReference>
<dbReference type="Pfam" id="PF14378">
    <property type="entry name" value="PAP2_3"/>
    <property type="match status" value="1"/>
</dbReference>
<dbReference type="GO" id="GO:0006676">
    <property type="term" value="P:mannosyl diphosphorylinositol ceramide metabolic process"/>
    <property type="evidence" value="ECO:0007669"/>
    <property type="project" value="TreeGrafter"/>
</dbReference>
<evidence type="ECO:0000313" key="9">
    <source>
        <dbReference type="Proteomes" id="UP000322873"/>
    </source>
</evidence>
<keyword evidence="2 6" id="KW-0812">Transmembrane</keyword>
<feature type="transmembrane region" description="Helical" evidence="6">
    <location>
        <begin position="332"/>
        <end position="351"/>
    </location>
</feature>
<evidence type="ECO:0000313" key="8">
    <source>
        <dbReference type="EMBL" id="KAA8566605.1"/>
    </source>
</evidence>
<dbReference type="EMBL" id="VICG01000012">
    <property type="protein sequence ID" value="KAA8566605.1"/>
    <property type="molecule type" value="Genomic_DNA"/>
</dbReference>
<dbReference type="InterPro" id="IPR026841">
    <property type="entry name" value="Aur1/Ipt1"/>
</dbReference>
<evidence type="ECO:0000256" key="6">
    <source>
        <dbReference type="SAM" id="Phobius"/>
    </source>
</evidence>
<dbReference type="PANTHER" id="PTHR31310">
    <property type="match status" value="1"/>
</dbReference>
<dbReference type="GO" id="GO:0030148">
    <property type="term" value="P:sphingolipid biosynthetic process"/>
    <property type="evidence" value="ECO:0007669"/>
    <property type="project" value="TreeGrafter"/>
</dbReference>
<reference evidence="8 9" key="1">
    <citation type="submission" date="2019-06" db="EMBL/GenBank/DDBJ databases">
        <title>Genome Sequence of the Brown Rot Fungal Pathogen Monilinia fructicola.</title>
        <authorList>
            <person name="De Miccolis Angelini R.M."/>
            <person name="Landi L."/>
            <person name="Abate D."/>
            <person name="Pollastro S."/>
            <person name="Romanazzi G."/>
            <person name="Faretra F."/>
        </authorList>
    </citation>
    <scope>NUCLEOTIDE SEQUENCE [LARGE SCALE GENOMIC DNA]</scope>
    <source>
        <strain evidence="8 9">Mfrc123</strain>
    </source>
</reference>
<sequence>MSETNYYSTTSPTFTKSKMPFSWPSIPNPIPRRVRRRLRSKFRSNASPASSIASIETSFNPKDTLRALRSHRWSVYDGQYLILIIIAIFSLSISQAPGPLMKTGAATLLMLALLMPVTRQFFLPVLPIFTWLVFFFNARFIPAEYRPHIWVKVLPALENIFYGANISNILSAHQYVVLDVLAWLPYGILHFGGPFVWAALMFLFGPPGTVPVFARTFGYLNIVGVAIQLIFPCSPPWYENLYGLAPANYSMEGSPAGLARIDLLFGFDMYTTNFTASPLVFGAFPSLHSGNAVLEALFMSHCFPKLRPFVIAYAMWMWWATMYLSHHYAVDLVAGGFLAAIAFYISKTNFLPRMQPGKMFRWDYDYVERGDAPTGIYEYGLAVLEQDFRHDSSDEWTMGSSSSFSSGSRSPTDENGSAWEGDTLASQASDSELSEVIHTSDFYPNSTSNTGIICIPGRFDHLYIYHFLTAFGTIQFEDLDTGVPYSIY</sequence>
<dbReference type="GO" id="GO:0070916">
    <property type="term" value="C:inositol phosphoceramide synthase complex"/>
    <property type="evidence" value="ECO:0007669"/>
    <property type="project" value="TreeGrafter"/>
</dbReference>
<feature type="transmembrane region" description="Helical" evidence="6">
    <location>
        <begin position="80"/>
        <end position="101"/>
    </location>
</feature>
<gene>
    <name evidence="8" type="ORF">EYC84_009151</name>
</gene>
<evidence type="ECO:0000256" key="3">
    <source>
        <dbReference type="ARBA" id="ARBA00022989"/>
    </source>
</evidence>
<name>A0A5M9JHL6_MONFR</name>
<dbReference type="FunFam" id="1.20.144.10:FF:000015">
    <property type="entry name" value="Aureobasidin resistance protein Aur1"/>
    <property type="match status" value="1"/>
</dbReference>
<dbReference type="InterPro" id="IPR000326">
    <property type="entry name" value="PAP2/HPO"/>
</dbReference>
<comment type="caution">
    <text evidence="8">The sequence shown here is derived from an EMBL/GenBank/DDBJ whole genome shotgun (WGS) entry which is preliminary data.</text>
</comment>
<comment type="subcellular location">
    <subcellularLocation>
        <location evidence="1">Membrane</location>
        <topology evidence="1">Multi-pass membrane protein</topology>
    </subcellularLocation>
</comment>
<proteinExistence type="predicted"/>
<evidence type="ECO:0000256" key="5">
    <source>
        <dbReference type="SAM" id="MobiDB-lite"/>
    </source>
</evidence>
<feature type="domain" description="Phosphatidic acid phosphatase type 2/haloperoxidase" evidence="7">
    <location>
        <begin position="210"/>
        <end position="347"/>
    </location>
</feature>
<keyword evidence="3 6" id="KW-1133">Transmembrane helix</keyword>
<dbReference type="Gene3D" id="1.20.144.10">
    <property type="entry name" value="Phosphatidic acid phosphatase type 2/haloperoxidase"/>
    <property type="match status" value="1"/>
</dbReference>
<evidence type="ECO:0000256" key="2">
    <source>
        <dbReference type="ARBA" id="ARBA00022692"/>
    </source>
</evidence>
<feature type="region of interest" description="Disordered" evidence="5">
    <location>
        <begin position="394"/>
        <end position="421"/>
    </location>
</feature>
<dbReference type="GO" id="GO:0016020">
    <property type="term" value="C:membrane"/>
    <property type="evidence" value="ECO:0007669"/>
    <property type="project" value="UniProtKB-SubCell"/>
</dbReference>
<dbReference type="CDD" id="cd03386">
    <property type="entry name" value="PAP2_Aur1_like"/>
    <property type="match status" value="1"/>
</dbReference>
<dbReference type="SUPFAM" id="SSF48317">
    <property type="entry name" value="Acid phosphatase/Vanadium-dependent haloperoxidase"/>
    <property type="match status" value="1"/>
</dbReference>
<dbReference type="Proteomes" id="UP000322873">
    <property type="component" value="Unassembled WGS sequence"/>
</dbReference>
<feature type="transmembrane region" description="Helical" evidence="6">
    <location>
        <begin position="159"/>
        <end position="177"/>
    </location>
</feature>